<protein>
    <submittedName>
        <fullName evidence="1">Uncharacterized protein</fullName>
    </submittedName>
</protein>
<comment type="caution">
    <text evidence="1">The sequence shown here is derived from an EMBL/GenBank/DDBJ whole genome shotgun (WGS) entry which is preliminary data.</text>
</comment>
<evidence type="ECO:0000313" key="2">
    <source>
        <dbReference type="Proteomes" id="UP001159427"/>
    </source>
</evidence>
<organism evidence="1 2">
    <name type="scientific">Porites evermanni</name>
    <dbReference type="NCBI Taxonomy" id="104178"/>
    <lineage>
        <taxon>Eukaryota</taxon>
        <taxon>Metazoa</taxon>
        <taxon>Cnidaria</taxon>
        <taxon>Anthozoa</taxon>
        <taxon>Hexacorallia</taxon>
        <taxon>Scleractinia</taxon>
        <taxon>Fungiina</taxon>
        <taxon>Poritidae</taxon>
        <taxon>Porites</taxon>
    </lineage>
</organism>
<dbReference type="Proteomes" id="UP001159427">
    <property type="component" value="Unassembled WGS sequence"/>
</dbReference>
<dbReference type="EMBL" id="CALNXI010000720">
    <property type="protein sequence ID" value="CAH3040047.1"/>
    <property type="molecule type" value="Genomic_DNA"/>
</dbReference>
<proteinExistence type="predicted"/>
<keyword evidence="2" id="KW-1185">Reference proteome</keyword>
<gene>
    <name evidence="1" type="ORF">PEVE_00040051</name>
</gene>
<reference evidence="1 2" key="1">
    <citation type="submission" date="2022-05" db="EMBL/GenBank/DDBJ databases">
        <authorList>
            <consortium name="Genoscope - CEA"/>
            <person name="William W."/>
        </authorList>
    </citation>
    <scope>NUCLEOTIDE SEQUENCE [LARGE SCALE GENOMIC DNA]</scope>
</reference>
<accession>A0ABN8N2K5</accession>
<evidence type="ECO:0000313" key="1">
    <source>
        <dbReference type="EMBL" id="CAH3040047.1"/>
    </source>
</evidence>
<name>A0ABN8N2K5_9CNID</name>
<sequence>MTLPETIEIARLLPENKLNKWKDVIDTFTLSESECDHTENQYINCTNLCEPVEKSGSRHFRCSCSDPTPTLTYNNRQWTCQGNGQVRSQLGCRVSTLFQKEEDDDRLRMLNTDSSRPTNLNRGFCRVSLNNSWYIGCHGEKLPLKENIKSFHLEWRGRRYHIQVLNDSSLRGRIINLGINCFSTAGPYRAGCLLFKLEGTLSCKKPPLYGFQSSTVPTVSLSSSIKTTPLTSTTTLESTATLESTLRGQSRMGRGNLVIKSSSNSGYIP</sequence>